<comment type="caution">
    <text evidence="8">The sequence shown here is derived from an EMBL/GenBank/DDBJ whole genome shotgun (WGS) entry which is preliminary data.</text>
</comment>
<dbReference type="SUPFAM" id="SSF74650">
    <property type="entry name" value="Galactose mutarotase-like"/>
    <property type="match status" value="1"/>
</dbReference>
<evidence type="ECO:0000313" key="9">
    <source>
        <dbReference type="Proteomes" id="UP001519272"/>
    </source>
</evidence>
<gene>
    <name evidence="8" type="ORF">J2Z32_000847</name>
</gene>
<dbReference type="PANTHER" id="PTHR43053:SF4">
    <property type="entry name" value="MYOGENESIS-REGULATING GLYCOSIDASE"/>
    <property type="match status" value="1"/>
</dbReference>
<dbReference type="Gene3D" id="2.60.40.1180">
    <property type="entry name" value="Golgi alpha-mannosidase II"/>
    <property type="match status" value="2"/>
</dbReference>
<accession>A0ABS4FNU9</accession>
<dbReference type="SUPFAM" id="SSF117125">
    <property type="entry name" value="Putative glucosidase YicI, C-terminal domain"/>
    <property type="match status" value="1"/>
</dbReference>
<dbReference type="InterPro" id="IPR011013">
    <property type="entry name" value="Gal_mutarotase_sf_dom"/>
</dbReference>
<dbReference type="InterPro" id="IPR048395">
    <property type="entry name" value="Glyco_hydro_31_C"/>
</dbReference>
<name>A0ABS4FNU9_9BACL</name>
<dbReference type="NCBIfam" id="NF007940">
    <property type="entry name" value="PRK10658.1"/>
    <property type="match status" value="1"/>
</dbReference>
<reference evidence="8 9" key="1">
    <citation type="submission" date="2021-03" db="EMBL/GenBank/DDBJ databases">
        <title>Genomic Encyclopedia of Type Strains, Phase IV (KMG-IV): sequencing the most valuable type-strain genomes for metagenomic binning, comparative biology and taxonomic classification.</title>
        <authorList>
            <person name="Goeker M."/>
        </authorList>
    </citation>
    <scope>NUCLEOTIDE SEQUENCE [LARGE SCALE GENOMIC DNA]</scope>
    <source>
        <strain evidence="8 9">DSM 14349</strain>
    </source>
</reference>
<feature type="domain" description="Glycoside hydrolase family 31 TIM barrel" evidence="5">
    <location>
        <begin position="260"/>
        <end position="574"/>
    </location>
</feature>
<keyword evidence="2 4" id="KW-0378">Hydrolase</keyword>
<dbReference type="GO" id="GO:0061634">
    <property type="term" value="F:alpha-D-xyloside xylohydrolase"/>
    <property type="evidence" value="ECO:0007669"/>
    <property type="project" value="UniProtKB-EC"/>
</dbReference>
<dbReference type="PANTHER" id="PTHR43053">
    <property type="entry name" value="GLYCOSIDASE FAMILY 31"/>
    <property type="match status" value="1"/>
</dbReference>
<evidence type="ECO:0000256" key="4">
    <source>
        <dbReference type="RuleBase" id="RU361185"/>
    </source>
</evidence>
<dbReference type="InterPro" id="IPR013780">
    <property type="entry name" value="Glyco_hydro_b"/>
</dbReference>
<dbReference type="CDD" id="cd06593">
    <property type="entry name" value="GH31_xylosidase_YicI"/>
    <property type="match status" value="1"/>
</dbReference>
<dbReference type="Proteomes" id="UP001519272">
    <property type="component" value="Unassembled WGS sequence"/>
</dbReference>
<dbReference type="Pfam" id="PF01055">
    <property type="entry name" value="Glyco_hydro_31_2nd"/>
    <property type="match status" value="1"/>
</dbReference>
<dbReference type="SUPFAM" id="SSF51445">
    <property type="entry name" value="(Trans)glycosidases"/>
    <property type="match status" value="1"/>
</dbReference>
<sequence length="787" mass="87842">MKFTDGNWLIREEYSLLSAVQAYDFWKKENMLTAFASGAPIRGRADTINGALLTVQFHSPLPGVIGVKLIHFDGVVDHGPSFELNLSHPDVDIVENEQYAQLTTGNLSVRIHKGPQWSVEFLRNGTERITGSGFKSMSHIMENNGNVYMREELDLSVGELVYGLGERFTALIKNGQMVDIWNKDGGTSSEQAYKNIPFYLTNKGYGILVNDPGAVSFEVASEKVKKVQFSVPGESLEYFVIDGPDPKGVLEKYTELTGKPALPPAWSFGLWLTTSFTTNYDEATVNSFVDGMAERDLPLHVFHFDCFWMKGFHWTDFKWDEDVFPDPVGMISRLKEKGLKVCLWINPYIAQRSVLFEEGKAKGYLVKKPNGDVYQVDLWQPAMALVDFTNPDACEWFAGYLRELVDTGVDSFKTDFGERIPTDVVYYDGADPVKMHNYYTYLYNKVVFEVLEQKIGKNEATLFARSATVGGQKFPVHWGGDCYADYESMAESLRGGLSLGMSGFGFWSHDIGGFENTAPSHVFKRWLAFGLLSSHSRLHGSSSYRVPWAYDEEAVNVTRFFTKLKCSLMPYLYDIAVEASQKGVPTMRSMLLEFPNDPAAEVLDRQYMLGDSILVAPVFSEQGDVSYFLPEGKWTHLLTGDTVAGGKWRKENYDFMSLPLFVRENSILAIGNNNNVPDYDFANEVELRLFEIADGAEVSRKVRNLQGETELEVTVTRTGSSVKVNATGVGKPFYVSCHGFGSIAEVQAAVSENANSANNSDSVKLDDAGRIAVAPFSGAIEFDITLK</sequence>
<organism evidence="8 9">
    <name type="scientific">Paenibacillus turicensis</name>
    <dbReference type="NCBI Taxonomy" id="160487"/>
    <lineage>
        <taxon>Bacteria</taxon>
        <taxon>Bacillati</taxon>
        <taxon>Bacillota</taxon>
        <taxon>Bacilli</taxon>
        <taxon>Bacillales</taxon>
        <taxon>Paenibacillaceae</taxon>
        <taxon>Paenibacillus</taxon>
    </lineage>
</organism>
<dbReference type="Pfam" id="PF21365">
    <property type="entry name" value="Glyco_hydro_31_3rd"/>
    <property type="match status" value="1"/>
</dbReference>
<dbReference type="Gene3D" id="2.60.40.1760">
    <property type="entry name" value="glycosyl hydrolase (family 31)"/>
    <property type="match status" value="1"/>
</dbReference>
<dbReference type="InterPro" id="IPR000322">
    <property type="entry name" value="Glyco_hydro_31_TIM"/>
</dbReference>
<evidence type="ECO:0000259" key="6">
    <source>
        <dbReference type="Pfam" id="PF13802"/>
    </source>
</evidence>
<feature type="domain" description="Glycosyl hydrolase family 31 C-terminal" evidence="7">
    <location>
        <begin position="583"/>
        <end position="668"/>
    </location>
</feature>
<keyword evidence="9" id="KW-1185">Reference proteome</keyword>
<protein>
    <submittedName>
        <fullName evidence="8">Alpha-D-xyloside xylohydrolase</fullName>
        <ecNumber evidence="8">3.2.1.177</ecNumber>
    </submittedName>
</protein>
<dbReference type="RefSeq" id="WP_210087919.1">
    <property type="nucleotide sequence ID" value="NZ_JAGGKG010000003.1"/>
</dbReference>
<dbReference type="SUPFAM" id="SSF51011">
    <property type="entry name" value="Glycosyl hydrolase domain"/>
    <property type="match status" value="1"/>
</dbReference>
<proteinExistence type="inferred from homology"/>
<dbReference type="InterPro" id="IPR017853">
    <property type="entry name" value="GH"/>
</dbReference>
<evidence type="ECO:0000256" key="1">
    <source>
        <dbReference type="ARBA" id="ARBA00007806"/>
    </source>
</evidence>
<dbReference type="Pfam" id="PF13802">
    <property type="entry name" value="Gal_mutarotas_2"/>
    <property type="match status" value="1"/>
</dbReference>
<keyword evidence="3 4" id="KW-0326">Glycosidase</keyword>
<dbReference type="InterPro" id="IPR025887">
    <property type="entry name" value="Glyco_hydro_31_N_dom"/>
</dbReference>
<evidence type="ECO:0000259" key="5">
    <source>
        <dbReference type="Pfam" id="PF01055"/>
    </source>
</evidence>
<evidence type="ECO:0000259" key="7">
    <source>
        <dbReference type="Pfam" id="PF21365"/>
    </source>
</evidence>
<dbReference type="InterPro" id="IPR050985">
    <property type="entry name" value="Alpha-glycosidase_related"/>
</dbReference>
<dbReference type="Gene3D" id="3.20.20.80">
    <property type="entry name" value="Glycosidases"/>
    <property type="match status" value="1"/>
</dbReference>
<evidence type="ECO:0000313" key="8">
    <source>
        <dbReference type="EMBL" id="MBP1904230.1"/>
    </source>
</evidence>
<dbReference type="EC" id="3.2.1.177" evidence="8"/>
<dbReference type="EMBL" id="JAGGKG010000003">
    <property type="protein sequence ID" value="MBP1904230.1"/>
    <property type="molecule type" value="Genomic_DNA"/>
</dbReference>
<evidence type="ECO:0000256" key="3">
    <source>
        <dbReference type="ARBA" id="ARBA00023295"/>
    </source>
</evidence>
<feature type="domain" description="Glycoside hydrolase family 31 N-terminal" evidence="6">
    <location>
        <begin position="55"/>
        <end position="217"/>
    </location>
</feature>
<evidence type="ECO:0000256" key="2">
    <source>
        <dbReference type="ARBA" id="ARBA00022801"/>
    </source>
</evidence>
<dbReference type="CDD" id="cd14752">
    <property type="entry name" value="GH31_N"/>
    <property type="match status" value="1"/>
</dbReference>
<comment type="similarity">
    <text evidence="1 4">Belongs to the glycosyl hydrolase 31 family.</text>
</comment>